<dbReference type="CDD" id="cd06225">
    <property type="entry name" value="HAMP"/>
    <property type="match status" value="1"/>
</dbReference>
<keyword evidence="5" id="KW-0472">Membrane</keyword>
<dbReference type="PROSITE" id="PS50885">
    <property type="entry name" value="HAMP"/>
    <property type="match status" value="1"/>
</dbReference>
<accession>A0A369B7G0</accession>
<dbReference type="Pfam" id="PF00015">
    <property type="entry name" value="MCPsignal"/>
    <property type="match status" value="1"/>
</dbReference>
<dbReference type="OrthoDB" id="358716at2"/>
<feature type="domain" description="HAMP" evidence="7">
    <location>
        <begin position="424"/>
        <end position="476"/>
    </location>
</feature>
<dbReference type="SMART" id="SM00283">
    <property type="entry name" value="MA"/>
    <property type="match status" value="1"/>
</dbReference>
<keyword evidence="9" id="KW-1185">Reference proteome</keyword>
<name>A0A369B7G0_9FIRM</name>
<evidence type="ECO:0000256" key="5">
    <source>
        <dbReference type="SAM" id="Phobius"/>
    </source>
</evidence>
<dbReference type="SMART" id="SM00304">
    <property type="entry name" value="HAMP"/>
    <property type="match status" value="2"/>
</dbReference>
<keyword evidence="5" id="KW-1133">Transmembrane helix</keyword>
<keyword evidence="1 3" id="KW-0807">Transducer</keyword>
<keyword evidence="5" id="KW-0812">Transmembrane</keyword>
<protein>
    <submittedName>
        <fullName evidence="8">Methyl-accepting chemotaxis protein</fullName>
    </submittedName>
</protein>
<evidence type="ECO:0000256" key="4">
    <source>
        <dbReference type="SAM" id="Coils"/>
    </source>
</evidence>
<organism evidence="8 9">
    <name type="scientific">Anaerobacterium chartisolvens</name>
    <dbReference type="NCBI Taxonomy" id="1297424"/>
    <lineage>
        <taxon>Bacteria</taxon>
        <taxon>Bacillati</taxon>
        <taxon>Bacillota</taxon>
        <taxon>Clostridia</taxon>
        <taxon>Eubacteriales</taxon>
        <taxon>Oscillospiraceae</taxon>
        <taxon>Anaerobacterium</taxon>
    </lineage>
</organism>
<dbReference type="GO" id="GO:0016020">
    <property type="term" value="C:membrane"/>
    <property type="evidence" value="ECO:0007669"/>
    <property type="project" value="InterPro"/>
</dbReference>
<reference evidence="8 9" key="1">
    <citation type="submission" date="2018-07" db="EMBL/GenBank/DDBJ databases">
        <title>Genomic Encyclopedia of Type Strains, Phase IV (KMG-IV): sequencing the most valuable type-strain genomes for metagenomic binning, comparative biology and taxonomic classification.</title>
        <authorList>
            <person name="Goeker M."/>
        </authorList>
    </citation>
    <scope>NUCLEOTIDE SEQUENCE [LARGE SCALE GENOMIC DNA]</scope>
    <source>
        <strain evidence="8 9">DSM 27016</strain>
    </source>
</reference>
<evidence type="ECO:0000313" key="8">
    <source>
        <dbReference type="EMBL" id="RCX17462.1"/>
    </source>
</evidence>
<dbReference type="Gene3D" id="1.10.287.950">
    <property type="entry name" value="Methyl-accepting chemotaxis protein"/>
    <property type="match status" value="1"/>
</dbReference>
<dbReference type="PROSITE" id="PS50111">
    <property type="entry name" value="CHEMOTAXIS_TRANSDUC_2"/>
    <property type="match status" value="1"/>
</dbReference>
<feature type="transmembrane region" description="Helical" evidence="5">
    <location>
        <begin position="400"/>
        <end position="423"/>
    </location>
</feature>
<dbReference type="PANTHER" id="PTHR32089:SF112">
    <property type="entry name" value="LYSOZYME-LIKE PROTEIN-RELATED"/>
    <property type="match status" value="1"/>
</dbReference>
<sequence length="781" mass="84541">MIKVKKRIFMAFTAVIAISVISMVTSMLGYTVISGAVNSIDQNKAREDIIRSVKDSILREQQLISQSIINYDISSADEMERLNASVADKLDELKRQAPQLKEKDNRDIGLIFKLSAEYYSLYKGISDSVKQQSSPRLSSILGEASENARNTLNLQQQLKDSVNYKLNKRIENAVSDVEKSIKALTPGSAEAGEVMSLAASLKEKAVIIAQHPAQAGSEDMTAGNTGTDEDIKSGLDLIEQKVSSLKKGSEEARLSMEGIDISSIRNEMDIYSDINRLIYWTQRKYYCMCEGVALPEKGFDGYKEAAAKADQYAGILSTVPGGKEKSILESVIAASESMDKSMGSIEKEIKRLDYERITEQYNQSEDILARYKEGIARLEKSFAEYLADDVEKSRDIKTKIIAALAAVTFLSLCAGMAFAFMLSKSIINPIRSMTSLLDRAEKGDLTVRAQVTGSDEIGQLGQKVNSVLDGQQKIIGQVITTNREIGTLKDRMREIFDTGRDNAAKISEGLKNVLTGSEARSAASSEGLTGHRAEALRSEGVSQAVTRIMDDGRKAIEAAFTGEKEVLEAQAVIKGATDTVSEAAVTIGALEESSEKIGSITNTITEIAARTNLLALNAAIEAARAGQQGKGFTVLAEEIRKLSDGSNRAAGEIKAQIGEIQNRILSAVKGVNQGAQGVGEGAARIDKVKGSISEIIDSIRVVVESVKNTAEQSERQRQSAQQLAEIVDGVARSAGETAATGRNISESLEHHTRLMSEMEALSGQLDEVSKKLNGTLGQFKM</sequence>
<dbReference type="Pfam" id="PF00672">
    <property type="entry name" value="HAMP"/>
    <property type="match status" value="1"/>
</dbReference>
<evidence type="ECO:0000259" key="7">
    <source>
        <dbReference type="PROSITE" id="PS50885"/>
    </source>
</evidence>
<feature type="domain" description="Methyl-accepting transducer" evidence="6">
    <location>
        <begin position="502"/>
        <end position="731"/>
    </location>
</feature>
<comment type="similarity">
    <text evidence="2">Belongs to the methyl-accepting chemotaxis (MCP) protein family.</text>
</comment>
<feature type="coiled-coil region" evidence="4">
    <location>
        <begin position="76"/>
        <end position="103"/>
    </location>
</feature>
<evidence type="ECO:0000313" key="9">
    <source>
        <dbReference type="Proteomes" id="UP000253034"/>
    </source>
</evidence>
<keyword evidence="4" id="KW-0175">Coiled coil</keyword>
<dbReference type="PANTHER" id="PTHR32089">
    <property type="entry name" value="METHYL-ACCEPTING CHEMOTAXIS PROTEIN MCPB"/>
    <property type="match status" value="1"/>
</dbReference>
<dbReference type="EMBL" id="QPJT01000007">
    <property type="protein sequence ID" value="RCX17462.1"/>
    <property type="molecule type" value="Genomic_DNA"/>
</dbReference>
<evidence type="ECO:0000256" key="2">
    <source>
        <dbReference type="ARBA" id="ARBA00029447"/>
    </source>
</evidence>
<gene>
    <name evidence="8" type="ORF">DFR58_1075</name>
</gene>
<comment type="caution">
    <text evidence="8">The sequence shown here is derived from an EMBL/GenBank/DDBJ whole genome shotgun (WGS) entry which is preliminary data.</text>
</comment>
<evidence type="ECO:0000256" key="1">
    <source>
        <dbReference type="ARBA" id="ARBA00023224"/>
    </source>
</evidence>
<dbReference type="GO" id="GO:0007165">
    <property type="term" value="P:signal transduction"/>
    <property type="evidence" value="ECO:0007669"/>
    <property type="project" value="UniProtKB-KW"/>
</dbReference>
<evidence type="ECO:0000259" key="6">
    <source>
        <dbReference type="PROSITE" id="PS50111"/>
    </source>
</evidence>
<dbReference type="AlphaFoldDB" id="A0A369B7G0"/>
<dbReference type="InterPro" id="IPR004089">
    <property type="entry name" value="MCPsignal_dom"/>
</dbReference>
<proteinExistence type="inferred from homology"/>
<dbReference type="Proteomes" id="UP000253034">
    <property type="component" value="Unassembled WGS sequence"/>
</dbReference>
<dbReference type="Gene3D" id="6.10.340.10">
    <property type="match status" value="1"/>
</dbReference>
<dbReference type="RefSeq" id="WP_114297187.1">
    <property type="nucleotide sequence ID" value="NZ_QPJT01000007.1"/>
</dbReference>
<dbReference type="SUPFAM" id="SSF58104">
    <property type="entry name" value="Methyl-accepting chemotaxis protein (MCP) signaling domain"/>
    <property type="match status" value="1"/>
</dbReference>
<dbReference type="InterPro" id="IPR003660">
    <property type="entry name" value="HAMP_dom"/>
</dbReference>
<evidence type="ECO:0000256" key="3">
    <source>
        <dbReference type="PROSITE-ProRule" id="PRU00284"/>
    </source>
</evidence>